<dbReference type="SUPFAM" id="SSF50151">
    <property type="entry name" value="SacY-like RNA-binding domain"/>
    <property type="match status" value="1"/>
</dbReference>
<dbReference type="InterPro" id="IPR004341">
    <property type="entry name" value="CAT_RNA-bd_dom"/>
</dbReference>
<proteinExistence type="predicted"/>
<dbReference type="EMBL" id="AODF01000008">
    <property type="protein sequence ID" value="EUJ33033.1"/>
    <property type="molecule type" value="Genomic_DNA"/>
</dbReference>
<dbReference type="SMART" id="SM01061">
    <property type="entry name" value="CAT_RBD"/>
    <property type="match status" value="1"/>
</dbReference>
<comment type="caution">
    <text evidence="2">The sequence shown here is derived from an EMBL/GenBank/DDBJ whole genome shotgun (WGS) entry which is preliminary data.</text>
</comment>
<organism evidence="2 3">
    <name type="scientific">Listeria floridensis FSL S10-1187</name>
    <dbReference type="NCBI Taxonomy" id="1265817"/>
    <lineage>
        <taxon>Bacteria</taxon>
        <taxon>Bacillati</taxon>
        <taxon>Bacillota</taxon>
        <taxon>Bacilli</taxon>
        <taxon>Bacillales</taxon>
        <taxon>Listeriaceae</taxon>
        <taxon>Listeria</taxon>
    </lineage>
</organism>
<reference evidence="2 3" key="1">
    <citation type="journal article" date="2014" name="Int. J. Syst. Evol. Microbiol.">
        <title>Listeria floridensis sp. nov., Listeria aquatica sp. nov., Listeria cornellensis sp. nov., Listeria riparia sp. nov. and Listeria grandensis sp. nov., from agricultural and natural environments.</title>
        <authorList>
            <person name="den Bakker H.C."/>
            <person name="Warchocki S."/>
            <person name="Wright E.M."/>
            <person name="Allred A.F."/>
            <person name="Ahlstrom C."/>
            <person name="Manuel C.S."/>
            <person name="Stasiewicz M.J."/>
            <person name="Burrell A."/>
            <person name="Roof S."/>
            <person name="Strawn L."/>
            <person name="Fortes E.D."/>
            <person name="Nightingale K.K."/>
            <person name="Kephart D."/>
            <person name="Wiedmann M."/>
        </authorList>
    </citation>
    <scope>NUCLEOTIDE SEQUENCE [LARGE SCALE GENOMIC DNA]</scope>
    <source>
        <strain evidence="2 3">FSL S10-1187</strain>
    </source>
</reference>
<gene>
    <name evidence="2" type="ORF">MFLO_05510</name>
</gene>
<accession>A0ABN0RGY6</accession>
<feature type="domain" description="CAT RNA-binding" evidence="1">
    <location>
        <begin position="1"/>
        <end position="34"/>
    </location>
</feature>
<dbReference type="InterPro" id="IPR036650">
    <property type="entry name" value="CAT_RNA-bd_dom_sf"/>
</dbReference>
<evidence type="ECO:0000313" key="2">
    <source>
        <dbReference type="EMBL" id="EUJ33033.1"/>
    </source>
</evidence>
<keyword evidence="3" id="KW-1185">Reference proteome</keyword>
<name>A0ABN0RGY6_9LIST</name>
<evidence type="ECO:0000259" key="1">
    <source>
        <dbReference type="SMART" id="SM01061"/>
    </source>
</evidence>
<dbReference type="Proteomes" id="UP000019249">
    <property type="component" value="Unassembled WGS sequence"/>
</dbReference>
<evidence type="ECO:0000313" key="3">
    <source>
        <dbReference type="Proteomes" id="UP000019249"/>
    </source>
</evidence>
<dbReference type="Gene3D" id="2.30.24.10">
    <property type="entry name" value="CAT RNA-binding domain"/>
    <property type="match status" value="1"/>
</dbReference>
<sequence length="35" mass="3854">MKIIRILNNNAVIIQDGDEEKVAIGAGIAFNKKKK</sequence>
<protein>
    <submittedName>
        <fullName evidence="2">Transcriptional antiterminator</fullName>
    </submittedName>
</protein>
<dbReference type="Pfam" id="PF03123">
    <property type="entry name" value="CAT_RBD"/>
    <property type="match status" value="1"/>
</dbReference>